<dbReference type="SUPFAM" id="SSF102114">
    <property type="entry name" value="Radical SAM enzymes"/>
    <property type="match status" value="1"/>
</dbReference>
<keyword evidence="3" id="KW-0411">Iron-sulfur</keyword>
<evidence type="ECO:0000313" key="5">
    <source>
        <dbReference type="EMBL" id="ADB57267.1"/>
    </source>
</evidence>
<dbReference type="STRING" id="572546.Arcpr_0196"/>
<dbReference type="KEGG" id="apo:Arcpr_0196"/>
<dbReference type="AlphaFoldDB" id="D2RG42"/>
<dbReference type="PaxDb" id="572546-Arcpr_0196"/>
<dbReference type="InterPro" id="IPR007197">
    <property type="entry name" value="rSAM"/>
</dbReference>
<dbReference type="GeneID" id="8738846"/>
<reference evidence="5 6" key="1">
    <citation type="journal article" date="2010" name="Stand. Genomic Sci.">
        <title>Complete genome sequence of Archaeoglobus profundus type strain (AV18).</title>
        <authorList>
            <person name="von Jan M."/>
            <person name="Lapidus A."/>
            <person name="Del Rio T.G."/>
            <person name="Copeland A."/>
            <person name="Tice H."/>
            <person name="Cheng J.F."/>
            <person name="Lucas S."/>
            <person name="Chen F."/>
            <person name="Nolan M."/>
            <person name="Goodwin L."/>
            <person name="Han C."/>
            <person name="Pitluck S."/>
            <person name="Liolios K."/>
            <person name="Ivanova N."/>
            <person name="Mavromatis K."/>
            <person name="Ovchinnikova G."/>
            <person name="Chertkov O."/>
            <person name="Pati A."/>
            <person name="Chen A."/>
            <person name="Palaniappan K."/>
            <person name="Land M."/>
            <person name="Hauser L."/>
            <person name="Chang Y.J."/>
            <person name="Jeffries C.D."/>
            <person name="Saunders E."/>
            <person name="Brettin T."/>
            <person name="Detter J.C."/>
            <person name="Chain P."/>
            <person name="Eichinger K."/>
            <person name="Huber H."/>
            <person name="Spring S."/>
            <person name="Rohde M."/>
            <person name="Goker M."/>
            <person name="Wirth R."/>
            <person name="Woyke T."/>
            <person name="Bristow J."/>
            <person name="Eisen J.A."/>
            <person name="Markowitz V."/>
            <person name="Hugenholtz P."/>
            <person name="Kyrpides N.C."/>
            <person name="Klenk H.P."/>
        </authorList>
    </citation>
    <scope>NUCLEOTIDE SEQUENCE [LARGE SCALE GENOMIC DNA]</scope>
    <source>
        <strain evidence="6">DSM 5631 / JCM 9629 / NBRC 100127 / Av18</strain>
    </source>
</reference>
<dbReference type="PANTHER" id="PTHR43432">
    <property type="entry name" value="SLR0285 PROTEIN"/>
    <property type="match status" value="1"/>
</dbReference>
<evidence type="ECO:0000256" key="1">
    <source>
        <dbReference type="ARBA" id="ARBA00022723"/>
    </source>
</evidence>
<accession>D2RG42</accession>
<dbReference type="SFLD" id="SFLDS00029">
    <property type="entry name" value="Radical_SAM"/>
    <property type="match status" value="1"/>
</dbReference>
<dbReference type="HOGENOM" id="CLU_736976_0_0_2"/>
<evidence type="ECO:0000256" key="3">
    <source>
        <dbReference type="ARBA" id="ARBA00023014"/>
    </source>
</evidence>
<organism evidence="5 6">
    <name type="scientific">Archaeoglobus profundus (strain DSM 5631 / JCM 9629 / NBRC 100127 / Av18)</name>
    <dbReference type="NCBI Taxonomy" id="572546"/>
    <lineage>
        <taxon>Archaea</taxon>
        <taxon>Methanobacteriati</taxon>
        <taxon>Methanobacteriota</taxon>
        <taxon>Archaeoglobi</taxon>
        <taxon>Archaeoglobales</taxon>
        <taxon>Archaeoglobaceae</taxon>
        <taxon>Archaeoglobus</taxon>
    </lineage>
</organism>
<dbReference type="GO" id="GO:0051536">
    <property type="term" value="F:iron-sulfur cluster binding"/>
    <property type="evidence" value="ECO:0007669"/>
    <property type="project" value="UniProtKB-KW"/>
</dbReference>
<evidence type="ECO:0000259" key="4">
    <source>
        <dbReference type="Pfam" id="PF04055"/>
    </source>
</evidence>
<dbReference type="SFLD" id="SFLDG01084">
    <property type="entry name" value="Uncharacterised_Radical_SAM_Su"/>
    <property type="match status" value="1"/>
</dbReference>
<dbReference type="OrthoDB" id="15538at2157"/>
<proteinExistence type="predicted"/>
<protein>
    <submittedName>
        <fullName evidence="5">Radical SAM domain protein</fullName>
    </submittedName>
</protein>
<dbReference type="Gene3D" id="3.80.30.30">
    <property type="match status" value="1"/>
</dbReference>
<dbReference type="InterPro" id="IPR058240">
    <property type="entry name" value="rSAM_sf"/>
</dbReference>
<evidence type="ECO:0000313" key="6">
    <source>
        <dbReference type="Proteomes" id="UP000001901"/>
    </source>
</evidence>
<dbReference type="eggNOG" id="arCOG01290">
    <property type="taxonomic scope" value="Archaea"/>
</dbReference>
<dbReference type="Proteomes" id="UP000001901">
    <property type="component" value="Chromosome"/>
</dbReference>
<keyword evidence="1" id="KW-0479">Metal-binding</keyword>
<evidence type="ECO:0000256" key="2">
    <source>
        <dbReference type="ARBA" id="ARBA00023004"/>
    </source>
</evidence>
<keyword evidence="2" id="KW-0408">Iron</keyword>
<gene>
    <name evidence="5" type="ordered locus">Arcpr_0196</name>
</gene>
<dbReference type="Pfam" id="PF04055">
    <property type="entry name" value="Radical_SAM"/>
    <property type="match status" value="1"/>
</dbReference>
<dbReference type="RefSeq" id="WP_012939603.1">
    <property type="nucleotide sequence ID" value="NC_013741.1"/>
</dbReference>
<dbReference type="GO" id="GO:0003824">
    <property type="term" value="F:catalytic activity"/>
    <property type="evidence" value="ECO:0007669"/>
    <property type="project" value="InterPro"/>
</dbReference>
<dbReference type="GO" id="GO:0046872">
    <property type="term" value="F:metal ion binding"/>
    <property type="evidence" value="ECO:0007669"/>
    <property type="project" value="UniProtKB-KW"/>
</dbReference>
<dbReference type="EMBL" id="CP001857">
    <property type="protein sequence ID" value="ADB57267.1"/>
    <property type="molecule type" value="Genomic_DNA"/>
</dbReference>
<dbReference type="PANTHER" id="PTHR43432:SF3">
    <property type="entry name" value="SLR0285 PROTEIN"/>
    <property type="match status" value="1"/>
</dbReference>
<feature type="domain" description="Radical SAM core" evidence="4">
    <location>
        <begin position="22"/>
        <end position="158"/>
    </location>
</feature>
<keyword evidence="6" id="KW-1185">Reference proteome</keyword>
<sequence>MELAINPSKIISPLCYSVLRLEPYTNCAYSCLYCYARWYRGGRIKPRPRAIGMFAKIAKKLDLKIPFRLATLSDPLQDIEENAKVSYKLMRIAKENEIPIILSTKSDRIAKNPWKSLIEEMAKDGLVVVQVSISSLERNDLEPRAPHPQNRIEALEIIDAPKILRLQPLIPNYSFRNAEEFVERVKDVADQITTEPLRIEKGEIEFYNKFWSRWTHYSFEGELLKADCYEILEELSVACRKYGLDFGLCKEGYFHLETANCCGLHMIECKLRPTLREVYKILLERKEIDVNDLKFEGYLFGERLSELPRAIRKALRFHEKLFLKCLRDNSCLSHLTPLIRFEDGKLKLISSDQNQPSEL</sequence>
<name>D2RG42_ARCPA</name>
<dbReference type="InterPro" id="IPR040086">
    <property type="entry name" value="MJ0683-like"/>
</dbReference>